<comment type="function">
    <text evidence="5">Methylates the class 1 translation termination release factors RF1/PrfA and RF2/PrfB on the glutamine residue of the universally conserved GGQ motif.</text>
</comment>
<feature type="binding site" evidence="5">
    <location>
        <begin position="199"/>
        <end position="202"/>
    </location>
    <ligand>
        <name>substrate</name>
    </ligand>
</feature>
<gene>
    <name evidence="5 8" type="primary">prmC</name>
    <name evidence="8" type="ORF">I6N95_18905</name>
</gene>
<evidence type="ECO:0000256" key="5">
    <source>
        <dbReference type="HAMAP-Rule" id="MF_02126"/>
    </source>
</evidence>
<dbReference type="InterPro" id="IPR019874">
    <property type="entry name" value="RF_methyltr_PrmC"/>
</dbReference>
<feature type="binding site" evidence="5">
    <location>
        <position position="199"/>
    </location>
    <ligand>
        <name>S-adenosyl-L-methionine</name>
        <dbReference type="ChEBI" id="CHEBI:59789"/>
    </ligand>
</feature>
<proteinExistence type="inferred from homology"/>
<comment type="caution">
    <text evidence="8">The sequence shown here is derived from an EMBL/GenBank/DDBJ whole genome shotgun (WGS) entry which is preliminary data.</text>
</comment>
<organism evidence="8 9">
    <name type="scientific">Vagococcus allomyrinae</name>
    <dbReference type="NCBI Taxonomy" id="2794353"/>
    <lineage>
        <taxon>Bacteria</taxon>
        <taxon>Bacillati</taxon>
        <taxon>Bacillota</taxon>
        <taxon>Bacilli</taxon>
        <taxon>Lactobacillales</taxon>
        <taxon>Enterococcaceae</taxon>
        <taxon>Vagococcus</taxon>
    </lineage>
</organism>
<evidence type="ECO:0000256" key="2">
    <source>
        <dbReference type="ARBA" id="ARBA00022679"/>
    </source>
</evidence>
<dbReference type="NCBIfam" id="TIGR03534">
    <property type="entry name" value="RF_mod_PrmC"/>
    <property type="match status" value="1"/>
</dbReference>
<evidence type="ECO:0000259" key="7">
    <source>
        <dbReference type="Pfam" id="PF17827"/>
    </source>
</evidence>
<accession>A0A940PDZ7</accession>
<dbReference type="GO" id="GO:0102559">
    <property type="term" value="F:peptide chain release factor N(5)-glutamine methyltransferase activity"/>
    <property type="evidence" value="ECO:0007669"/>
    <property type="project" value="UniProtKB-EC"/>
</dbReference>
<dbReference type="AlphaFoldDB" id="A0A940PDZ7"/>
<keyword evidence="2 5" id="KW-0808">Transferase</keyword>
<reference evidence="8" key="1">
    <citation type="submission" date="2020-12" db="EMBL/GenBank/DDBJ databases">
        <title>Vagococcus allomyrinae sp. nov. and Enterococcus lavae sp. nov., isolated from the larvae of Allomyrina dichotoma.</title>
        <authorList>
            <person name="Lee S.D."/>
        </authorList>
    </citation>
    <scope>NUCLEOTIDE SEQUENCE</scope>
    <source>
        <strain evidence="8">BWB3-3</strain>
    </source>
</reference>
<dbReference type="Proteomes" id="UP000674938">
    <property type="component" value="Unassembled WGS sequence"/>
</dbReference>
<feature type="domain" description="Methyltransferase small" evidence="6">
    <location>
        <begin position="125"/>
        <end position="202"/>
    </location>
</feature>
<dbReference type="GO" id="GO:0032259">
    <property type="term" value="P:methylation"/>
    <property type="evidence" value="ECO:0007669"/>
    <property type="project" value="UniProtKB-KW"/>
</dbReference>
<dbReference type="NCBIfam" id="TIGR00536">
    <property type="entry name" value="hemK_fam"/>
    <property type="match status" value="1"/>
</dbReference>
<dbReference type="PROSITE" id="PS00092">
    <property type="entry name" value="N6_MTASE"/>
    <property type="match status" value="1"/>
</dbReference>
<dbReference type="InterPro" id="IPR002052">
    <property type="entry name" value="DNA_methylase_N6_adenine_CS"/>
</dbReference>
<dbReference type="InterPro" id="IPR007848">
    <property type="entry name" value="Small_mtfrase_dom"/>
</dbReference>
<dbReference type="InterPro" id="IPR040758">
    <property type="entry name" value="PrmC_N"/>
</dbReference>
<evidence type="ECO:0000256" key="1">
    <source>
        <dbReference type="ARBA" id="ARBA00022603"/>
    </source>
</evidence>
<comment type="catalytic activity">
    <reaction evidence="4 5">
        <text>L-glutaminyl-[peptide chain release factor] + S-adenosyl-L-methionine = N(5)-methyl-L-glutaminyl-[peptide chain release factor] + S-adenosyl-L-homocysteine + H(+)</text>
        <dbReference type="Rhea" id="RHEA:42896"/>
        <dbReference type="Rhea" id="RHEA-COMP:10271"/>
        <dbReference type="Rhea" id="RHEA-COMP:10272"/>
        <dbReference type="ChEBI" id="CHEBI:15378"/>
        <dbReference type="ChEBI" id="CHEBI:30011"/>
        <dbReference type="ChEBI" id="CHEBI:57856"/>
        <dbReference type="ChEBI" id="CHEBI:59789"/>
        <dbReference type="ChEBI" id="CHEBI:61891"/>
        <dbReference type="EC" id="2.1.1.297"/>
    </reaction>
</comment>
<dbReference type="HAMAP" id="MF_02126">
    <property type="entry name" value="RF_methyltr_PrmC"/>
    <property type="match status" value="1"/>
</dbReference>
<dbReference type="EMBL" id="JAEEGA010000014">
    <property type="protein sequence ID" value="MBP1043090.1"/>
    <property type="molecule type" value="Genomic_DNA"/>
</dbReference>
<evidence type="ECO:0000259" key="6">
    <source>
        <dbReference type="Pfam" id="PF05175"/>
    </source>
</evidence>
<dbReference type="SUPFAM" id="SSF53335">
    <property type="entry name" value="S-adenosyl-L-methionine-dependent methyltransferases"/>
    <property type="match status" value="1"/>
</dbReference>
<evidence type="ECO:0000256" key="3">
    <source>
        <dbReference type="ARBA" id="ARBA00022691"/>
    </source>
</evidence>
<dbReference type="Gene3D" id="1.10.8.10">
    <property type="entry name" value="DNA helicase RuvA subunit, C-terminal domain"/>
    <property type="match status" value="1"/>
</dbReference>
<dbReference type="CDD" id="cd02440">
    <property type="entry name" value="AdoMet_MTases"/>
    <property type="match status" value="1"/>
</dbReference>
<keyword evidence="9" id="KW-1185">Reference proteome</keyword>
<feature type="binding site" evidence="5">
    <location>
        <begin position="134"/>
        <end position="138"/>
    </location>
    <ligand>
        <name>S-adenosyl-L-methionine</name>
        <dbReference type="ChEBI" id="CHEBI:59789"/>
    </ligand>
</feature>
<evidence type="ECO:0000313" key="9">
    <source>
        <dbReference type="Proteomes" id="UP000674938"/>
    </source>
</evidence>
<comment type="similarity">
    <text evidence="5">Belongs to the protein N5-glutamine methyltransferase family. PrmC subfamily.</text>
</comment>
<comment type="caution">
    <text evidence="5">Lacks conserved residue(s) required for the propagation of feature annotation.</text>
</comment>
<feature type="domain" description="Release factor glutamine methyltransferase N-terminal" evidence="7">
    <location>
        <begin position="21"/>
        <end position="89"/>
    </location>
</feature>
<dbReference type="Pfam" id="PF05175">
    <property type="entry name" value="MTS"/>
    <property type="match status" value="1"/>
</dbReference>
<feature type="binding site" evidence="5">
    <location>
        <position position="157"/>
    </location>
    <ligand>
        <name>S-adenosyl-L-methionine</name>
        <dbReference type="ChEBI" id="CHEBI:59789"/>
    </ligand>
</feature>
<dbReference type="InterPro" id="IPR050320">
    <property type="entry name" value="N5-glutamine_MTase"/>
</dbReference>
<dbReference type="InterPro" id="IPR029063">
    <property type="entry name" value="SAM-dependent_MTases_sf"/>
</dbReference>
<dbReference type="Gene3D" id="3.40.50.150">
    <property type="entry name" value="Vaccinia Virus protein VP39"/>
    <property type="match status" value="1"/>
</dbReference>
<keyword evidence="3 5" id="KW-0949">S-adenosyl-L-methionine</keyword>
<dbReference type="PANTHER" id="PTHR18895">
    <property type="entry name" value="HEMK METHYLTRANSFERASE"/>
    <property type="match status" value="1"/>
</dbReference>
<keyword evidence="1 5" id="KW-0489">Methyltransferase</keyword>
<sequence>MIKQPNWKRCKMANSHKRYFEVLNWASSFLDTHQKEPYIAEYLILERNFWTKTDLLGHYRQVMPISEITQLEADLELVLQDIPPQYIIGSCQFYGQRFKVTADTLIPRPETEELVQLCLQGNESSKALKVIDVGTGTGAIALSLKKQAPNWQVTAVDISDKALAVAEENGERLALDCRFLKSDLLTAVISEQFDVIISNPPYIGPDEWQEMDVSVRTYEPKLALFAEKEGLALYMRLAKEAKTVIKPTGKIYLEIGYRQGEAVKQIFKEAFPTKKVVVHQDLTGHDRMIEVC</sequence>
<evidence type="ECO:0000256" key="4">
    <source>
        <dbReference type="ARBA" id="ARBA00048391"/>
    </source>
</evidence>
<evidence type="ECO:0000313" key="8">
    <source>
        <dbReference type="EMBL" id="MBP1043090.1"/>
    </source>
</evidence>
<name>A0A940PDZ7_9ENTE</name>
<dbReference type="Pfam" id="PF17827">
    <property type="entry name" value="PrmC_N"/>
    <property type="match status" value="1"/>
</dbReference>
<dbReference type="GO" id="GO:0003676">
    <property type="term" value="F:nucleic acid binding"/>
    <property type="evidence" value="ECO:0007669"/>
    <property type="project" value="InterPro"/>
</dbReference>
<dbReference type="EC" id="2.1.1.297" evidence="5"/>
<dbReference type="PANTHER" id="PTHR18895:SF74">
    <property type="entry name" value="MTRF1L RELEASE FACTOR GLUTAMINE METHYLTRANSFERASE"/>
    <property type="match status" value="1"/>
</dbReference>
<dbReference type="InterPro" id="IPR004556">
    <property type="entry name" value="HemK-like"/>
</dbReference>
<protein>
    <recommendedName>
        <fullName evidence="5">Release factor glutamine methyltransferase</fullName>
        <shortName evidence="5">RF MTase</shortName>
        <ecNumber evidence="5">2.1.1.297</ecNumber>
    </recommendedName>
    <alternativeName>
        <fullName evidence="5">N5-glutamine methyltransferase PrmC</fullName>
    </alternativeName>
    <alternativeName>
        <fullName evidence="5">Protein-(glutamine-N5) MTase PrmC</fullName>
    </alternativeName>
    <alternativeName>
        <fullName evidence="5">Protein-glutamine N-methyltransferase PrmC</fullName>
    </alternativeName>
</protein>